<keyword evidence="1" id="KW-0805">Transcription regulation</keyword>
<gene>
    <name evidence="5" type="ORF">CRD36_08885</name>
</gene>
<reference evidence="5 6" key="1">
    <citation type="submission" date="2017-10" db="EMBL/GenBank/DDBJ databases">
        <title>Frigbacter circumglobatus gen. nov. sp. nov., isolated from sediment cultured in situ.</title>
        <authorList>
            <person name="Zhao Z."/>
        </authorList>
    </citation>
    <scope>NUCLEOTIDE SEQUENCE [LARGE SCALE GENOMIC DNA]</scope>
    <source>
        <strain evidence="5 6">ZYL</strain>
    </source>
</reference>
<dbReference type="GO" id="GO:0000976">
    <property type="term" value="F:transcription cis-regulatory region binding"/>
    <property type="evidence" value="ECO:0007669"/>
    <property type="project" value="TreeGrafter"/>
</dbReference>
<feature type="domain" description="HTH lacI-type" evidence="4">
    <location>
        <begin position="8"/>
        <end position="62"/>
    </location>
</feature>
<protein>
    <submittedName>
        <fullName evidence="5">Regulator</fullName>
    </submittedName>
</protein>
<dbReference type="SMART" id="SM00354">
    <property type="entry name" value="HTH_LACI"/>
    <property type="match status" value="1"/>
</dbReference>
<name>A0A2G4YR75_9PROT</name>
<dbReference type="PANTHER" id="PTHR30146:SF153">
    <property type="entry name" value="LACTOSE OPERON REPRESSOR"/>
    <property type="match status" value="1"/>
</dbReference>
<dbReference type="InterPro" id="IPR046335">
    <property type="entry name" value="LacI/GalR-like_sensor"/>
</dbReference>
<evidence type="ECO:0000313" key="5">
    <source>
        <dbReference type="EMBL" id="PHZ84834.1"/>
    </source>
</evidence>
<proteinExistence type="predicted"/>
<dbReference type="GO" id="GO:0003700">
    <property type="term" value="F:DNA-binding transcription factor activity"/>
    <property type="evidence" value="ECO:0007669"/>
    <property type="project" value="TreeGrafter"/>
</dbReference>
<comment type="caution">
    <text evidence="5">The sequence shown here is derived from an EMBL/GenBank/DDBJ whole genome shotgun (WGS) entry which is preliminary data.</text>
</comment>
<keyword evidence="2" id="KW-0238">DNA-binding</keyword>
<dbReference type="InterPro" id="IPR010982">
    <property type="entry name" value="Lambda_DNA-bd_dom_sf"/>
</dbReference>
<sequence>MIQKMKTATMQDVAKLAGVSMMTVSRVISNEAKVRDKTRDKVMAAIEELDYQPNLSARSLASAKSHLIALFYQNPSEGYVGQLLIGALSKSQSRGYNLVVSSLDETTDDVETALKALVRRNKIEGIILPPPLSDSQRVLDILMALNIPAVRISPQRDDHPFPFVCMDEAQAAFDITEHLITQGHRKIGFIQGHPDHSGSHLRYEGYKRALEKHHIDIRDDYIQQGLFTYRSGFQAAVNLVTLADPPTAIFASSDDMAAATISAAQKHHLQVPSMLSVVGFDDAPIASAIWPSLTTVRQPILEMAERATDLLIDALKKKPETEQEMETPPEQNLENILEYQLMLRETVAAA</sequence>
<dbReference type="Pfam" id="PF00356">
    <property type="entry name" value="LacI"/>
    <property type="match status" value="1"/>
</dbReference>
<keyword evidence="6" id="KW-1185">Reference proteome</keyword>
<dbReference type="CDD" id="cd01392">
    <property type="entry name" value="HTH_LacI"/>
    <property type="match status" value="1"/>
</dbReference>
<dbReference type="InterPro" id="IPR000843">
    <property type="entry name" value="HTH_LacI"/>
</dbReference>
<dbReference type="Pfam" id="PF13377">
    <property type="entry name" value="Peripla_BP_3"/>
    <property type="match status" value="1"/>
</dbReference>
<dbReference type="EMBL" id="PDEM01000020">
    <property type="protein sequence ID" value="PHZ84834.1"/>
    <property type="molecule type" value="Genomic_DNA"/>
</dbReference>
<keyword evidence="3" id="KW-0804">Transcription</keyword>
<evidence type="ECO:0000256" key="1">
    <source>
        <dbReference type="ARBA" id="ARBA00023015"/>
    </source>
</evidence>
<dbReference type="OrthoDB" id="128688at2"/>
<dbReference type="InParanoid" id="A0A2G4YR75"/>
<evidence type="ECO:0000256" key="3">
    <source>
        <dbReference type="ARBA" id="ARBA00023163"/>
    </source>
</evidence>
<evidence type="ECO:0000313" key="6">
    <source>
        <dbReference type="Proteomes" id="UP000229730"/>
    </source>
</evidence>
<dbReference type="FunFam" id="1.10.260.40:FF:000002">
    <property type="entry name" value="HTH-type transcriptional repressor PurR"/>
    <property type="match status" value="1"/>
</dbReference>
<dbReference type="SUPFAM" id="SSF53822">
    <property type="entry name" value="Periplasmic binding protein-like I"/>
    <property type="match status" value="1"/>
</dbReference>
<evidence type="ECO:0000256" key="2">
    <source>
        <dbReference type="ARBA" id="ARBA00023125"/>
    </source>
</evidence>
<dbReference type="AlphaFoldDB" id="A0A2G4YR75"/>
<dbReference type="PANTHER" id="PTHR30146">
    <property type="entry name" value="LACI-RELATED TRANSCRIPTIONAL REPRESSOR"/>
    <property type="match status" value="1"/>
</dbReference>
<dbReference type="CDD" id="cd01545">
    <property type="entry name" value="PBP1_SalR"/>
    <property type="match status" value="1"/>
</dbReference>
<dbReference type="PRINTS" id="PR00036">
    <property type="entry name" value="HTHLACI"/>
</dbReference>
<accession>A0A2G4YR75</accession>
<dbReference type="InterPro" id="IPR028082">
    <property type="entry name" value="Peripla_BP_I"/>
</dbReference>
<dbReference type="RefSeq" id="WP_099472406.1">
    <property type="nucleotide sequence ID" value="NZ_CP041025.1"/>
</dbReference>
<dbReference type="PROSITE" id="PS00356">
    <property type="entry name" value="HTH_LACI_1"/>
    <property type="match status" value="1"/>
</dbReference>
<dbReference type="PROSITE" id="PS50932">
    <property type="entry name" value="HTH_LACI_2"/>
    <property type="match status" value="1"/>
</dbReference>
<dbReference type="Proteomes" id="UP000229730">
    <property type="component" value="Unassembled WGS sequence"/>
</dbReference>
<dbReference type="SUPFAM" id="SSF47413">
    <property type="entry name" value="lambda repressor-like DNA-binding domains"/>
    <property type="match status" value="1"/>
</dbReference>
<dbReference type="Gene3D" id="3.40.50.2300">
    <property type="match status" value="2"/>
</dbReference>
<dbReference type="Gene3D" id="1.10.260.40">
    <property type="entry name" value="lambda repressor-like DNA-binding domains"/>
    <property type="match status" value="1"/>
</dbReference>
<organism evidence="5 6">
    <name type="scientific">Paremcibacter congregatus</name>
    <dbReference type="NCBI Taxonomy" id="2043170"/>
    <lineage>
        <taxon>Bacteria</taxon>
        <taxon>Pseudomonadati</taxon>
        <taxon>Pseudomonadota</taxon>
        <taxon>Alphaproteobacteria</taxon>
        <taxon>Emcibacterales</taxon>
        <taxon>Emcibacteraceae</taxon>
        <taxon>Paremcibacter</taxon>
    </lineage>
</organism>
<evidence type="ECO:0000259" key="4">
    <source>
        <dbReference type="PROSITE" id="PS50932"/>
    </source>
</evidence>